<accession>A0ABS3HF51</accession>
<dbReference type="Pfam" id="PF17802">
    <property type="entry name" value="SpaA"/>
    <property type="match status" value="1"/>
</dbReference>
<evidence type="ECO:0000256" key="2">
    <source>
        <dbReference type="SAM" id="SignalP"/>
    </source>
</evidence>
<gene>
    <name evidence="5" type="ORF">JZO85_07335</name>
</gene>
<protein>
    <submittedName>
        <fullName evidence="5">SpaH/EbpB family LPXTG-anchored major pilin</fullName>
    </submittedName>
</protein>
<feature type="chain" id="PRO_5045402505" evidence="2">
    <location>
        <begin position="33"/>
        <end position="617"/>
    </location>
</feature>
<evidence type="ECO:0000259" key="4">
    <source>
        <dbReference type="Pfam" id="PF17802"/>
    </source>
</evidence>
<dbReference type="InterPro" id="IPR032364">
    <property type="entry name" value="GramPos_pilinD1_N"/>
</dbReference>
<feature type="transmembrane region" description="Helical" evidence="1">
    <location>
        <begin position="589"/>
        <end position="610"/>
    </location>
</feature>
<keyword evidence="1" id="KW-1133">Transmembrane helix</keyword>
<proteinExistence type="predicted"/>
<dbReference type="Gene3D" id="2.60.40.10">
    <property type="entry name" value="Immunoglobulins"/>
    <property type="match status" value="2"/>
</dbReference>
<dbReference type="EMBL" id="JAFLVR010000017">
    <property type="protein sequence ID" value="MBO0452074.1"/>
    <property type="molecule type" value="Genomic_DNA"/>
</dbReference>
<dbReference type="InterPro" id="IPR013783">
    <property type="entry name" value="Ig-like_fold"/>
</dbReference>
<dbReference type="Pfam" id="PF16555">
    <property type="entry name" value="GramPos_pilinD1"/>
    <property type="match status" value="1"/>
</dbReference>
<dbReference type="InterPro" id="IPR041033">
    <property type="entry name" value="SpaA_PFL_dom_1"/>
</dbReference>
<evidence type="ECO:0000313" key="6">
    <source>
        <dbReference type="Proteomes" id="UP000664495"/>
    </source>
</evidence>
<evidence type="ECO:0000259" key="3">
    <source>
        <dbReference type="Pfam" id="PF16555"/>
    </source>
</evidence>
<dbReference type="Proteomes" id="UP000664495">
    <property type="component" value="Unassembled WGS sequence"/>
</dbReference>
<feature type="domain" description="Gram-positive pilin subunit D1 N-terminal" evidence="3">
    <location>
        <begin position="51"/>
        <end position="219"/>
    </location>
</feature>
<dbReference type="InterPro" id="IPR048052">
    <property type="entry name" value="FM1-like"/>
</dbReference>
<reference evidence="5 6" key="1">
    <citation type="submission" date="2021-03" db="EMBL/GenBank/DDBJ databases">
        <title>Enterococcal diversity collection.</title>
        <authorList>
            <person name="Gilmore M.S."/>
            <person name="Schwartzman J."/>
            <person name="Van Tyne D."/>
            <person name="Martin M."/>
            <person name="Earl A.M."/>
            <person name="Manson A.L."/>
            <person name="Straub T."/>
            <person name="Salamzade R."/>
            <person name="Saavedra J."/>
            <person name="Lebreton F."/>
            <person name="Prichula J."/>
            <person name="Schaufler K."/>
            <person name="Gaca A."/>
            <person name="Sgardioli B."/>
            <person name="Wagenaar J."/>
            <person name="Strong T."/>
        </authorList>
    </citation>
    <scope>NUCLEOTIDE SEQUENCE [LARGE SCALE GENOMIC DNA]</scope>
    <source>
        <strain evidence="5 6">MJM16</strain>
    </source>
</reference>
<keyword evidence="1" id="KW-0472">Membrane</keyword>
<keyword evidence="1" id="KW-0812">Transmembrane</keyword>
<dbReference type="NCBIfam" id="NF033902">
    <property type="entry name" value="iso_D2_wall_anc"/>
    <property type="match status" value="1"/>
</dbReference>
<dbReference type="RefSeq" id="WP_207107853.1">
    <property type="nucleotide sequence ID" value="NZ_JAFLVR010000017.1"/>
</dbReference>
<evidence type="ECO:0000256" key="1">
    <source>
        <dbReference type="SAM" id="Phobius"/>
    </source>
</evidence>
<feature type="domain" description="SpaA-like prealbumin fold" evidence="4">
    <location>
        <begin position="537"/>
        <end position="573"/>
    </location>
</feature>
<comment type="caution">
    <text evidence="5">The sequence shown here is derived from an EMBL/GenBank/DDBJ whole genome shotgun (WGS) entry which is preliminary data.</text>
</comment>
<dbReference type="Gene3D" id="2.60.40.740">
    <property type="match status" value="1"/>
</dbReference>
<keyword evidence="2" id="KW-0732">Signal</keyword>
<sequence length="617" mass="66980">MNKKWISKAALSLGVLTMLGSAGTGLGTVAFAAPPAQNISGNAASDNTSKRSITIWKYEINSTAELGERGDGESLDPATAPDLTGKKVMQDVNFEIVRVLAKTGVSLTDPLKQTEAAGDYTIDPTFTAQQGKTAEDGSLTFDVGTGKAGDGIYLVREIKDSSGKYTYTKPADPTTVPPTPAETGLKISKPMDPFFVHLPQTKRDDTSKLIYDVHVHPKNIVTDTELDKTIEEGKGYSIKAGNDFKWEATTKLPSGLYSEIDKEMTITNWLDPADDTIKDLVIGSSQLPYDLYANYFKVTDTLDKRLLLQDVEVYVLDKTGSPVKLTNGVEYEVTLDGTKITAPNKVEDLTETADKEVIVSLTQAGMKKVTLDEDTHLQVVYKVTTNKDFNGTIANEYDVDYLLPGQDPFHETSEENPEYYDGGFDILKTKEDKTSILPGAEFHIATSEADANAKKYLASDGNSYTLNDDGTSTPALPTGVTYLKAISGADGKAEFNGLELEWFTDTNSNGKQDPSIPAEDTWPAVDPGNGDPFISKKYWVVETKAPDGYELIKDPQEITVTLDTADDAVVEMNIINKKKTDLPFTGGTGMTLMIVIALGAIVIGTATMTIEKKRRQA</sequence>
<organism evidence="5 6">
    <name type="scientific">Candidatus Enterococcus murrayae</name>
    <dbReference type="NCBI Taxonomy" id="2815321"/>
    <lineage>
        <taxon>Bacteria</taxon>
        <taxon>Bacillati</taxon>
        <taxon>Bacillota</taxon>
        <taxon>Bacilli</taxon>
        <taxon>Lactobacillales</taxon>
        <taxon>Enterococcaceae</taxon>
        <taxon>Enterococcus</taxon>
    </lineage>
</organism>
<feature type="signal peptide" evidence="2">
    <location>
        <begin position="1"/>
        <end position="32"/>
    </location>
</feature>
<keyword evidence="6" id="KW-1185">Reference proteome</keyword>
<evidence type="ECO:0000313" key="5">
    <source>
        <dbReference type="EMBL" id="MBO0452074.1"/>
    </source>
</evidence>
<name>A0ABS3HF51_9ENTE</name>